<accession>A0ABQ1U3R2</accession>
<dbReference type="Gene3D" id="1.10.10.10">
    <property type="entry name" value="Winged helix-like DNA-binding domain superfamily/Winged helix DNA-binding domain"/>
    <property type="match status" value="1"/>
</dbReference>
<keyword evidence="3" id="KW-0808">Transferase</keyword>
<comment type="catalytic activity">
    <reaction evidence="1">
        <text>a 4-O-methyl-thymidine in DNA + L-cysteinyl-[protein] = a thymidine in DNA + S-methyl-L-cysteinyl-[protein]</text>
        <dbReference type="Rhea" id="RHEA:53428"/>
        <dbReference type="Rhea" id="RHEA-COMP:10131"/>
        <dbReference type="Rhea" id="RHEA-COMP:10132"/>
        <dbReference type="Rhea" id="RHEA-COMP:13555"/>
        <dbReference type="Rhea" id="RHEA-COMP:13556"/>
        <dbReference type="ChEBI" id="CHEBI:29950"/>
        <dbReference type="ChEBI" id="CHEBI:82612"/>
        <dbReference type="ChEBI" id="CHEBI:137386"/>
        <dbReference type="ChEBI" id="CHEBI:137387"/>
        <dbReference type="EC" id="2.1.1.63"/>
    </reaction>
</comment>
<dbReference type="CDD" id="cd06445">
    <property type="entry name" value="ATase"/>
    <property type="match status" value="1"/>
</dbReference>
<comment type="catalytic activity">
    <reaction evidence="6">
        <text>a 6-O-methyl-2'-deoxyguanosine in DNA + L-cysteinyl-[protein] = S-methyl-L-cysteinyl-[protein] + a 2'-deoxyguanosine in DNA</text>
        <dbReference type="Rhea" id="RHEA:24000"/>
        <dbReference type="Rhea" id="RHEA-COMP:10131"/>
        <dbReference type="Rhea" id="RHEA-COMP:10132"/>
        <dbReference type="Rhea" id="RHEA-COMP:11367"/>
        <dbReference type="Rhea" id="RHEA-COMP:11368"/>
        <dbReference type="ChEBI" id="CHEBI:29950"/>
        <dbReference type="ChEBI" id="CHEBI:82612"/>
        <dbReference type="ChEBI" id="CHEBI:85445"/>
        <dbReference type="ChEBI" id="CHEBI:85448"/>
        <dbReference type="EC" id="2.1.1.63"/>
    </reaction>
</comment>
<dbReference type="PANTHER" id="PTHR10815:SF5">
    <property type="entry name" value="METHYLATED-DNA--PROTEIN-CYSTEINE METHYLTRANSFERASE"/>
    <property type="match status" value="1"/>
</dbReference>
<feature type="domain" description="Methylated-DNA-[protein]-cysteine S-methyltransferase DNA binding" evidence="7">
    <location>
        <begin position="89"/>
        <end position="171"/>
    </location>
</feature>
<dbReference type="Pfam" id="PF01035">
    <property type="entry name" value="DNA_binding_1"/>
    <property type="match status" value="1"/>
</dbReference>
<keyword evidence="4" id="KW-0227">DNA damage</keyword>
<name>A0ABQ1U3R2_9NOCA</name>
<reference evidence="9" key="1">
    <citation type="journal article" date="2019" name="Int. J. Syst. Evol. Microbiol.">
        <title>The Global Catalogue of Microorganisms (GCM) 10K type strain sequencing project: providing services to taxonomists for standard genome sequencing and annotation.</title>
        <authorList>
            <consortium name="The Broad Institute Genomics Platform"/>
            <consortium name="The Broad Institute Genome Sequencing Center for Infectious Disease"/>
            <person name="Wu L."/>
            <person name="Ma J."/>
        </authorList>
    </citation>
    <scope>NUCLEOTIDE SEQUENCE [LARGE SCALE GENOMIC DNA]</scope>
    <source>
        <strain evidence="9">CCM 7855</strain>
    </source>
</reference>
<dbReference type="RefSeq" id="WP_188485920.1">
    <property type="nucleotide sequence ID" value="NZ_BMCS01000001.1"/>
</dbReference>
<keyword evidence="5" id="KW-0234">DNA repair</keyword>
<dbReference type="PROSITE" id="PS00374">
    <property type="entry name" value="MGMT"/>
    <property type="match status" value="1"/>
</dbReference>
<evidence type="ECO:0000313" key="8">
    <source>
        <dbReference type="EMBL" id="GGF08964.1"/>
    </source>
</evidence>
<comment type="caution">
    <text evidence="8">The sequence shown here is derived from an EMBL/GenBank/DDBJ whole genome shotgun (WGS) entry which is preliminary data.</text>
</comment>
<evidence type="ECO:0000256" key="4">
    <source>
        <dbReference type="ARBA" id="ARBA00022763"/>
    </source>
</evidence>
<dbReference type="InterPro" id="IPR036217">
    <property type="entry name" value="MethylDNA_cys_MeTrfase_DNAb"/>
</dbReference>
<protein>
    <submittedName>
        <fullName evidence="8">Methylated-DNA--[protein]-cysteine S-methyltransferase</fullName>
    </submittedName>
</protein>
<sequence>MNFRDRGFALFDTALGTCGLAWDLEDRIVAVALPEPDARDVVDYLRGFDATEQTPPEAIGEVVESIVRLFAGEDVDLSAIVVHISDLPEFDQRVYAVTRTIPRGRTLTYGQVAARIGQPLAAQAVGRSLGRNPIPVVIPCHRVLGAGSEVGGFSAPGGAATKGRILAAESVPGFGEPTLF</sequence>
<evidence type="ECO:0000256" key="2">
    <source>
        <dbReference type="ARBA" id="ARBA00022603"/>
    </source>
</evidence>
<evidence type="ECO:0000313" key="9">
    <source>
        <dbReference type="Proteomes" id="UP000632454"/>
    </source>
</evidence>
<keyword evidence="9" id="KW-1185">Reference proteome</keyword>
<evidence type="ECO:0000256" key="1">
    <source>
        <dbReference type="ARBA" id="ARBA00001286"/>
    </source>
</evidence>
<gene>
    <name evidence="8" type="primary">ogt</name>
    <name evidence="8" type="ORF">GCM10007298_01080</name>
</gene>
<dbReference type="PANTHER" id="PTHR10815">
    <property type="entry name" value="METHYLATED-DNA--PROTEIN-CYSTEINE METHYLTRANSFERASE"/>
    <property type="match status" value="1"/>
</dbReference>
<evidence type="ECO:0000259" key="7">
    <source>
        <dbReference type="Pfam" id="PF01035"/>
    </source>
</evidence>
<evidence type="ECO:0000256" key="3">
    <source>
        <dbReference type="ARBA" id="ARBA00022679"/>
    </source>
</evidence>
<proteinExistence type="predicted"/>
<dbReference type="InterPro" id="IPR036388">
    <property type="entry name" value="WH-like_DNA-bd_sf"/>
</dbReference>
<dbReference type="InterPro" id="IPR014048">
    <property type="entry name" value="MethylDNA_cys_MeTrfase_DNA-bd"/>
</dbReference>
<evidence type="ECO:0000256" key="6">
    <source>
        <dbReference type="ARBA" id="ARBA00049348"/>
    </source>
</evidence>
<dbReference type="Proteomes" id="UP000632454">
    <property type="component" value="Unassembled WGS sequence"/>
</dbReference>
<dbReference type="EMBL" id="BMCS01000001">
    <property type="protein sequence ID" value="GGF08964.1"/>
    <property type="molecule type" value="Genomic_DNA"/>
</dbReference>
<dbReference type="SUPFAM" id="SSF46767">
    <property type="entry name" value="Methylated DNA-protein cysteine methyltransferase, C-terminal domain"/>
    <property type="match status" value="1"/>
</dbReference>
<organism evidence="8 9">
    <name type="scientific">Williamsia phyllosphaerae</name>
    <dbReference type="NCBI Taxonomy" id="885042"/>
    <lineage>
        <taxon>Bacteria</taxon>
        <taxon>Bacillati</taxon>
        <taxon>Actinomycetota</taxon>
        <taxon>Actinomycetes</taxon>
        <taxon>Mycobacteriales</taxon>
        <taxon>Nocardiaceae</taxon>
        <taxon>Williamsia</taxon>
    </lineage>
</organism>
<keyword evidence="2" id="KW-0489">Methyltransferase</keyword>
<dbReference type="NCBIfam" id="TIGR00589">
    <property type="entry name" value="ogt"/>
    <property type="match status" value="1"/>
</dbReference>
<evidence type="ECO:0000256" key="5">
    <source>
        <dbReference type="ARBA" id="ARBA00023204"/>
    </source>
</evidence>
<dbReference type="InterPro" id="IPR001497">
    <property type="entry name" value="MethylDNA_cys_MeTrfase_AS"/>
</dbReference>